<dbReference type="PIRSF" id="PIRSF000151">
    <property type="entry name" value="GPR"/>
    <property type="match status" value="1"/>
</dbReference>
<dbReference type="GO" id="GO:0055129">
    <property type="term" value="P:L-proline biosynthetic process"/>
    <property type="evidence" value="ECO:0007669"/>
    <property type="project" value="UniProtKB-UniRule"/>
</dbReference>
<dbReference type="InterPro" id="IPR012134">
    <property type="entry name" value="Glu-5-SA_DH"/>
</dbReference>
<dbReference type="GO" id="GO:0005737">
    <property type="term" value="C:cytoplasm"/>
    <property type="evidence" value="ECO:0007669"/>
    <property type="project" value="UniProtKB-SubCell"/>
</dbReference>
<sequence length="411" mass="45840">MESILKSVKEASKVVSQLNGGVKRKLLNEMADRLEKYQNVIIEANKKDVEYAKNNNLSCALIDRLVLNEKRIKDMASSLRDIAKLKDPVGRVIDGWKIDNGLEIQKVKIPIGVIGIIYESRPNVTSDAAGLCLMSGNACILKGGKEAFHSNAVIIEILRDVLRRNNLPEDIIAILPDYSRSGVEWLIKQDKYVDLIIPRGGENLIKFVSENSKVPVIKHDKGLCHVYVHKDANLQKAAKIVLNAKVQRPGVCNAMETLLVDRDIAGKFLPVIKEMMESEGVELRGCEITLEYIDIKKATEEDWHTEYLDKILSIKIVDNLEDAISHIEKYGSHHSDSIVTENLKVAEEFLNRVDSACVYVNASTRFTDGGVFGFGAEVGISTNKLHARGPMGIDDLTTYKYKIIGDGQIRE</sequence>
<dbReference type="Gene3D" id="3.40.605.10">
    <property type="entry name" value="Aldehyde Dehydrogenase, Chain A, domain 1"/>
    <property type="match status" value="1"/>
</dbReference>
<protein>
    <recommendedName>
        <fullName evidence="7">Gamma-glutamyl phosphate reductase</fullName>
        <shortName evidence="7">GPR</shortName>
        <ecNumber evidence="7">1.2.1.41</ecNumber>
    </recommendedName>
    <alternativeName>
        <fullName evidence="7">Glutamate-5-semialdehyde dehydrogenase</fullName>
    </alternativeName>
    <alternativeName>
        <fullName evidence="7">Glutamyl-gamma-semialdehyde dehydrogenase</fullName>
        <shortName evidence="7">GSA dehydrogenase</shortName>
    </alternativeName>
</protein>
<dbReference type="InterPro" id="IPR016161">
    <property type="entry name" value="Ald_DH/histidinol_DH"/>
</dbReference>
<dbReference type="InterPro" id="IPR020593">
    <property type="entry name" value="G-glutamylP_reductase_CS"/>
</dbReference>
<evidence type="ECO:0000256" key="6">
    <source>
        <dbReference type="ARBA" id="ARBA00049024"/>
    </source>
</evidence>
<gene>
    <name evidence="7" type="primary">proA</name>
    <name evidence="9" type="ORF">CMTB2_02118</name>
</gene>
<name>A0AAI9F2X9_9BACT</name>
<evidence type="ECO:0000256" key="3">
    <source>
        <dbReference type="ARBA" id="ARBA00022650"/>
    </source>
</evidence>
<comment type="similarity">
    <text evidence="7">Belongs to the gamma-glutamyl phosphate reductase family.</text>
</comment>
<dbReference type="EMBL" id="ABCJ01000001">
    <property type="protein sequence ID" value="EDM24273.1"/>
    <property type="molecule type" value="Genomic_DNA"/>
</dbReference>
<keyword evidence="7" id="KW-0963">Cytoplasm</keyword>
<reference evidence="9 10" key="1">
    <citation type="journal article" date="2011" name="Stand. Genomic Sci.">
        <title>Draft genome sequence of Caminibacter mediatlanticus strain TB-2, an epsilonproteobacterium isolated from a deep-sea hydrothermal vent.</title>
        <authorList>
            <person name="Giovannelli D."/>
            <person name="Ferriera S."/>
            <person name="Johnson J."/>
            <person name="Kravitz S."/>
            <person name="Perez-Rodriguez I."/>
            <person name="Ricci J."/>
            <person name="O'Brien C."/>
            <person name="Voordeckers J.W."/>
            <person name="Bini E."/>
            <person name="Vetriani C."/>
        </authorList>
    </citation>
    <scope>NUCLEOTIDE SEQUENCE [LARGE SCALE GENOMIC DNA]</scope>
    <source>
        <strain evidence="9 10">TB-2</strain>
    </source>
</reference>
<organism evidence="9 10">
    <name type="scientific">Caminibacter mediatlanticus TB-2</name>
    <dbReference type="NCBI Taxonomy" id="391592"/>
    <lineage>
        <taxon>Bacteria</taxon>
        <taxon>Pseudomonadati</taxon>
        <taxon>Campylobacterota</taxon>
        <taxon>Epsilonproteobacteria</taxon>
        <taxon>Nautiliales</taxon>
        <taxon>Nautiliaceae</taxon>
        <taxon>Caminibacter</taxon>
    </lineage>
</organism>
<keyword evidence="2 7" id="KW-0028">Amino-acid biosynthesis</keyword>
<dbReference type="CDD" id="cd07079">
    <property type="entry name" value="ALDH_F18-19_ProA-GPR"/>
    <property type="match status" value="1"/>
</dbReference>
<evidence type="ECO:0000256" key="5">
    <source>
        <dbReference type="ARBA" id="ARBA00023002"/>
    </source>
</evidence>
<dbReference type="FunFam" id="3.40.309.10:FF:000006">
    <property type="entry name" value="Gamma-glutamyl phosphate reductase"/>
    <property type="match status" value="1"/>
</dbReference>
<dbReference type="HAMAP" id="MF_00412">
    <property type="entry name" value="ProA"/>
    <property type="match status" value="1"/>
</dbReference>
<accession>A0AAI9F2X9</accession>
<comment type="subcellular location">
    <subcellularLocation>
        <location evidence="7">Cytoplasm</location>
    </subcellularLocation>
</comment>
<comment type="catalytic activity">
    <reaction evidence="6 7">
        <text>L-glutamate 5-semialdehyde + phosphate + NADP(+) = L-glutamyl 5-phosphate + NADPH + H(+)</text>
        <dbReference type="Rhea" id="RHEA:19541"/>
        <dbReference type="ChEBI" id="CHEBI:15378"/>
        <dbReference type="ChEBI" id="CHEBI:43474"/>
        <dbReference type="ChEBI" id="CHEBI:57783"/>
        <dbReference type="ChEBI" id="CHEBI:58066"/>
        <dbReference type="ChEBI" id="CHEBI:58274"/>
        <dbReference type="ChEBI" id="CHEBI:58349"/>
        <dbReference type="EC" id="1.2.1.41"/>
    </reaction>
</comment>
<dbReference type="Proteomes" id="UP000003288">
    <property type="component" value="Unassembled WGS sequence"/>
</dbReference>
<evidence type="ECO:0000256" key="4">
    <source>
        <dbReference type="ARBA" id="ARBA00022857"/>
    </source>
</evidence>
<dbReference type="GO" id="GO:0050661">
    <property type="term" value="F:NADP binding"/>
    <property type="evidence" value="ECO:0007669"/>
    <property type="project" value="InterPro"/>
</dbReference>
<dbReference type="NCBIfam" id="TIGR00407">
    <property type="entry name" value="proA"/>
    <property type="match status" value="1"/>
</dbReference>
<dbReference type="RefSeq" id="WP_007473045.1">
    <property type="nucleotide sequence ID" value="NZ_ABCJ01000001.1"/>
</dbReference>
<evidence type="ECO:0000256" key="7">
    <source>
        <dbReference type="HAMAP-Rule" id="MF_00412"/>
    </source>
</evidence>
<evidence type="ECO:0000313" key="10">
    <source>
        <dbReference type="Proteomes" id="UP000003288"/>
    </source>
</evidence>
<dbReference type="InterPro" id="IPR015590">
    <property type="entry name" value="Aldehyde_DH_dom"/>
</dbReference>
<feature type="domain" description="Aldehyde dehydrogenase" evidence="8">
    <location>
        <begin position="3"/>
        <end position="278"/>
    </location>
</feature>
<dbReference type="GO" id="GO:0004350">
    <property type="term" value="F:glutamate-5-semialdehyde dehydrogenase activity"/>
    <property type="evidence" value="ECO:0007669"/>
    <property type="project" value="UniProtKB-UniRule"/>
</dbReference>
<dbReference type="PANTHER" id="PTHR11063">
    <property type="entry name" value="GLUTAMATE SEMIALDEHYDE DEHYDROGENASE"/>
    <property type="match status" value="1"/>
</dbReference>
<evidence type="ECO:0000256" key="2">
    <source>
        <dbReference type="ARBA" id="ARBA00022605"/>
    </source>
</evidence>
<keyword evidence="4 7" id="KW-0521">NADP</keyword>
<dbReference type="Pfam" id="PF00171">
    <property type="entry name" value="Aldedh"/>
    <property type="match status" value="1"/>
</dbReference>
<comment type="function">
    <text evidence="7">Catalyzes the NADPH-dependent reduction of L-glutamate 5-phosphate into L-glutamate 5-semialdehyde and phosphate. The product spontaneously undergoes cyclization to form 1-pyrroline-5-carboxylate.</text>
</comment>
<evidence type="ECO:0000313" key="9">
    <source>
        <dbReference type="EMBL" id="EDM24273.1"/>
    </source>
</evidence>
<dbReference type="EC" id="1.2.1.41" evidence="7"/>
<comment type="caution">
    <text evidence="9">The sequence shown here is derived from an EMBL/GenBank/DDBJ whole genome shotgun (WGS) entry which is preliminary data.</text>
</comment>
<dbReference type="InterPro" id="IPR000965">
    <property type="entry name" value="GPR_dom"/>
</dbReference>
<dbReference type="AlphaFoldDB" id="A0AAI9F2X9"/>
<dbReference type="SUPFAM" id="SSF53720">
    <property type="entry name" value="ALDH-like"/>
    <property type="match status" value="1"/>
</dbReference>
<dbReference type="InterPro" id="IPR016162">
    <property type="entry name" value="Ald_DH_N"/>
</dbReference>
<evidence type="ECO:0000256" key="1">
    <source>
        <dbReference type="ARBA" id="ARBA00004985"/>
    </source>
</evidence>
<dbReference type="PANTHER" id="PTHR11063:SF8">
    <property type="entry name" value="DELTA-1-PYRROLINE-5-CARBOXYLATE SYNTHASE"/>
    <property type="match status" value="1"/>
</dbReference>
<evidence type="ECO:0000259" key="8">
    <source>
        <dbReference type="Pfam" id="PF00171"/>
    </source>
</evidence>
<dbReference type="PROSITE" id="PS01223">
    <property type="entry name" value="PROA"/>
    <property type="match status" value="1"/>
</dbReference>
<dbReference type="Gene3D" id="3.40.309.10">
    <property type="entry name" value="Aldehyde Dehydrogenase, Chain A, domain 2"/>
    <property type="match status" value="1"/>
</dbReference>
<comment type="pathway">
    <text evidence="1 7">Amino-acid biosynthesis; L-proline biosynthesis; L-glutamate 5-semialdehyde from L-glutamate: step 2/2.</text>
</comment>
<dbReference type="NCBIfam" id="NF001221">
    <property type="entry name" value="PRK00197.1"/>
    <property type="match status" value="1"/>
</dbReference>
<dbReference type="InterPro" id="IPR016163">
    <property type="entry name" value="Ald_DH_C"/>
</dbReference>
<proteinExistence type="inferred from homology"/>
<keyword evidence="5 7" id="KW-0560">Oxidoreductase</keyword>
<keyword evidence="3 7" id="KW-0641">Proline biosynthesis</keyword>